<reference evidence="1" key="1">
    <citation type="submission" date="2021-01" db="EMBL/GenBank/DDBJ databases">
        <title>Tabrizicola alba sp. nov. a motile alkaliphilic bacterium isolated from a soda lake.</title>
        <authorList>
            <person name="Szuroczki S."/>
            <person name="Abbaszade G."/>
            <person name="Schumann P."/>
            <person name="Toth E."/>
        </authorList>
    </citation>
    <scope>NUCLEOTIDE SEQUENCE</scope>
    <source>
        <strain evidence="1">DMG-N-6</strain>
    </source>
</reference>
<protein>
    <submittedName>
        <fullName evidence="1">DUF3726 domain-containing protein</fullName>
    </submittedName>
</protein>
<proteinExistence type="predicted"/>
<name>A0A8K0VB72_9RHOB</name>
<dbReference type="RefSeq" id="WP_202687374.1">
    <property type="nucleotide sequence ID" value="NZ_JAESVN010000002.1"/>
</dbReference>
<evidence type="ECO:0000313" key="1">
    <source>
        <dbReference type="EMBL" id="MBL4916559.1"/>
    </source>
</evidence>
<keyword evidence="2" id="KW-1185">Reference proteome</keyword>
<accession>A0A8K0VB72</accession>
<dbReference type="Pfam" id="PF12525">
    <property type="entry name" value="DUF3726"/>
    <property type="match status" value="1"/>
</dbReference>
<dbReference type="AlphaFoldDB" id="A0A8K0VB72"/>
<evidence type="ECO:0000313" key="2">
    <source>
        <dbReference type="Proteomes" id="UP000648908"/>
    </source>
</evidence>
<dbReference type="InterPro" id="IPR022201">
    <property type="entry name" value="DUF3726"/>
</dbReference>
<comment type="caution">
    <text evidence="1">The sequence shown here is derived from an EMBL/GenBank/DDBJ whole genome shotgun (WGS) entry which is preliminary data.</text>
</comment>
<dbReference type="Proteomes" id="UP000648908">
    <property type="component" value="Unassembled WGS sequence"/>
</dbReference>
<gene>
    <name evidence="1" type="ORF">JL811_04935</name>
</gene>
<sequence>MTETVTLAHSELRGLITKAARGAGLSWGLAEEAGWAAEWLARRGMPAADWATLWLADRMAGAISPVEIGVSLADACMDDPATAHRALPDGLAAPGYLLPFLHRIAGGGPELSIISAQGLVARVSAAGEVVFGQGWHPRPTGWRLSATVNAEPRPGLARRPVVSRSVIECLEDLALRTTVPRSETSRHDAGSSGSDND</sequence>
<dbReference type="EMBL" id="JAESVN010000002">
    <property type="protein sequence ID" value="MBL4916559.1"/>
    <property type="molecule type" value="Genomic_DNA"/>
</dbReference>
<organism evidence="1 2">
    <name type="scientific">Szabonella alba</name>
    <dbReference type="NCBI Taxonomy" id="2804194"/>
    <lineage>
        <taxon>Bacteria</taxon>
        <taxon>Pseudomonadati</taxon>
        <taxon>Pseudomonadota</taxon>
        <taxon>Alphaproteobacteria</taxon>
        <taxon>Rhodobacterales</taxon>
        <taxon>Paracoccaceae</taxon>
        <taxon>Szabonella</taxon>
    </lineage>
</organism>